<dbReference type="InterPro" id="IPR005490">
    <property type="entry name" value="LD_TPept_cat_dom"/>
</dbReference>
<gene>
    <name evidence="10" type="ORF">H9862_00140</name>
</gene>
<protein>
    <submittedName>
        <fullName evidence="10">L,D-transpeptidase family protein</fullName>
    </submittedName>
</protein>
<dbReference type="Pfam" id="PF03734">
    <property type="entry name" value="YkuD"/>
    <property type="match status" value="1"/>
</dbReference>
<keyword evidence="8" id="KW-0732">Signal</keyword>
<accession>A0A9D1V9F1</accession>
<comment type="caution">
    <text evidence="10">The sequence shown here is derived from an EMBL/GenBank/DDBJ whole genome shotgun (WGS) entry which is preliminary data.</text>
</comment>
<feature type="active site" description="Nucleophile" evidence="7">
    <location>
        <position position="174"/>
    </location>
</feature>
<dbReference type="PROSITE" id="PS51257">
    <property type="entry name" value="PROKAR_LIPOPROTEIN"/>
    <property type="match status" value="1"/>
</dbReference>
<feature type="active site" description="Proton donor/acceptor" evidence="7">
    <location>
        <position position="161"/>
    </location>
</feature>
<feature type="domain" description="L,D-TPase catalytic" evidence="9">
    <location>
        <begin position="63"/>
        <end position="198"/>
    </location>
</feature>
<evidence type="ECO:0000256" key="1">
    <source>
        <dbReference type="ARBA" id="ARBA00004752"/>
    </source>
</evidence>
<dbReference type="AlphaFoldDB" id="A0A9D1V9F1"/>
<keyword evidence="4 7" id="KW-0133">Cell shape</keyword>
<evidence type="ECO:0000256" key="8">
    <source>
        <dbReference type="SAM" id="SignalP"/>
    </source>
</evidence>
<feature type="chain" id="PRO_5039108649" evidence="8">
    <location>
        <begin position="23"/>
        <end position="198"/>
    </location>
</feature>
<keyword evidence="3" id="KW-0808">Transferase</keyword>
<evidence type="ECO:0000256" key="3">
    <source>
        <dbReference type="ARBA" id="ARBA00022679"/>
    </source>
</evidence>
<dbReference type="EMBL" id="DXFQ01000004">
    <property type="protein sequence ID" value="HIX18992.1"/>
    <property type="molecule type" value="Genomic_DNA"/>
</dbReference>
<keyword evidence="5 7" id="KW-0573">Peptidoglycan synthesis</keyword>
<evidence type="ECO:0000313" key="11">
    <source>
        <dbReference type="Proteomes" id="UP000823964"/>
    </source>
</evidence>
<sequence>MKRNLTLLLAPAICLLTSCSQDINTLANNVEPYAFGRNTLVRPIDQSVSDGSWDMPAGLTGPKLIVIDTGLQQAKFYVGNRLVGWSTISSGKAGHGTPKGTFKIQSKDIDHRSSTYGSIVDAYGNTLVENWSRGMSIPRGGIYKGAEMNFGMQIVGGIWMHEGFVTSAPESHGCIRLPRRMAQIFYENTPVGTPVIIK</sequence>
<dbReference type="GO" id="GO:0071972">
    <property type="term" value="F:peptidoglycan L,D-transpeptidase activity"/>
    <property type="evidence" value="ECO:0007669"/>
    <property type="project" value="TreeGrafter"/>
</dbReference>
<dbReference type="InterPro" id="IPR038063">
    <property type="entry name" value="Transpep_catalytic_dom"/>
</dbReference>
<dbReference type="CDD" id="cd16913">
    <property type="entry name" value="YkuD_like"/>
    <property type="match status" value="1"/>
</dbReference>
<keyword evidence="6 7" id="KW-0961">Cell wall biogenesis/degradation</keyword>
<organism evidence="10 11">
    <name type="scientific">Candidatus Akkermansia intestinigallinarum</name>
    <dbReference type="NCBI Taxonomy" id="2838431"/>
    <lineage>
        <taxon>Bacteria</taxon>
        <taxon>Pseudomonadati</taxon>
        <taxon>Verrucomicrobiota</taxon>
        <taxon>Verrucomicrobiia</taxon>
        <taxon>Verrucomicrobiales</taxon>
        <taxon>Akkermansiaceae</taxon>
        <taxon>Akkermansia</taxon>
    </lineage>
</organism>
<feature type="signal peptide" evidence="8">
    <location>
        <begin position="1"/>
        <end position="22"/>
    </location>
</feature>
<dbReference type="PROSITE" id="PS52029">
    <property type="entry name" value="LD_TPASE"/>
    <property type="match status" value="1"/>
</dbReference>
<dbReference type="GO" id="GO:0008360">
    <property type="term" value="P:regulation of cell shape"/>
    <property type="evidence" value="ECO:0007669"/>
    <property type="project" value="UniProtKB-UniRule"/>
</dbReference>
<dbReference type="PANTHER" id="PTHR30582">
    <property type="entry name" value="L,D-TRANSPEPTIDASE"/>
    <property type="match status" value="1"/>
</dbReference>
<evidence type="ECO:0000313" key="10">
    <source>
        <dbReference type="EMBL" id="HIX18992.1"/>
    </source>
</evidence>
<evidence type="ECO:0000256" key="2">
    <source>
        <dbReference type="ARBA" id="ARBA00005992"/>
    </source>
</evidence>
<comment type="pathway">
    <text evidence="1 7">Cell wall biogenesis; peptidoglycan biosynthesis.</text>
</comment>
<dbReference type="Gene3D" id="2.40.440.10">
    <property type="entry name" value="L,D-transpeptidase catalytic domain-like"/>
    <property type="match status" value="1"/>
</dbReference>
<dbReference type="Proteomes" id="UP000823964">
    <property type="component" value="Unassembled WGS sequence"/>
</dbReference>
<name>A0A9D1V9F1_9BACT</name>
<evidence type="ECO:0000256" key="5">
    <source>
        <dbReference type="ARBA" id="ARBA00022984"/>
    </source>
</evidence>
<dbReference type="InterPro" id="IPR050979">
    <property type="entry name" value="LD-transpeptidase"/>
</dbReference>
<comment type="similarity">
    <text evidence="2">Belongs to the YkuD family.</text>
</comment>
<evidence type="ECO:0000256" key="4">
    <source>
        <dbReference type="ARBA" id="ARBA00022960"/>
    </source>
</evidence>
<dbReference type="GO" id="GO:0005576">
    <property type="term" value="C:extracellular region"/>
    <property type="evidence" value="ECO:0007669"/>
    <property type="project" value="TreeGrafter"/>
</dbReference>
<reference evidence="10" key="1">
    <citation type="journal article" date="2021" name="PeerJ">
        <title>Extensive microbial diversity within the chicken gut microbiome revealed by metagenomics and culture.</title>
        <authorList>
            <person name="Gilroy R."/>
            <person name="Ravi A."/>
            <person name="Getino M."/>
            <person name="Pursley I."/>
            <person name="Horton D.L."/>
            <person name="Alikhan N.F."/>
            <person name="Baker D."/>
            <person name="Gharbi K."/>
            <person name="Hall N."/>
            <person name="Watson M."/>
            <person name="Adriaenssens E.M."/>
            <person name="Foster-Nyarko E."/>
            <person name="Jarju S."/>
            <person name="Secka A."/>
            <person name="Antonio M."/>
            <person name="Oren A."/>
            <person name="Chaudhuri R.R."/>
            <person name="La Ragione R."/>
            <person name="Hildebrand F."/>
            <person name="Pallen M.J."/>
        </authorList>
    </citation>
    <scope>NUCLEOTIDE SEQUENCE</scope>
    <source>
        <strain evidence="10">14975</strain>
    </source>
</reference>
<evidence type="ECO:0000256" key="7">
    <source>
        <dbReference type="PROSITE-ProRule" id="PRU01373"/>
    </source>
</evidence>
<reference evidence="10" key="2">
    <citation type="submission" date="2021-04" db="EMBL/GenBank/DDBJ databases">
        <authorList>
            <person name="Gilroy R."/>
        </authorList>
    </citation>
    <scope>NUCLEOTIDE SEQUENCE</scope>
    <source>
        <strain evidence="10">14975</strain>
    </source>
</reference>
<dbReference type="PANTHER" id="PTHR30582:SF2">
    <property type="entry name" value="L,D-TRANSPEPTIDASE YCIB-RELATED"/>
    <property type="match status" value="1"/>
</dbReference>
<dbReference type="GO" id="GO:0071555">
    <property type="term" value="P:cell wall organization"/>
    <property type="evidence" value="ECO:0007669"/>
    <property type="project" value="UniProtKB-UniRule"/>
</dbReference>
<proteinExistence type="inferred from homology"/>
<dbReference type="GO" id="GO:0018104">
    <property type="term" value="P:peptidoglycan-protein cross-linking"/>
    <property type="evidence" value="ECO:0007669"/>
    <property type="project" value="TreeGrafter"/>
</dbReference>
<evidence type="ECO:0000256" key="6">
    <source>
        <dbReference type="ARBA" id="ARBA00023316"/>
    </source>
</evidence>
<evidence type="ECO:0000259" key="9">
    <source>
        <dbReference type="PROSITE" id="PS52029"/>
    </source>
</evidence>
<dbReference type="GO" id="GO:0016740">
    <property type="term" value="F:transferase activity"/>
    <property type="evidence" value="ECO:0007669"/>
    <property type="project" value="UniProtKB-KW"/>
</dbReference>
<dbReference type="SUPFAM" id="SSF141523">
    <property type="entry name" value="L,D-transpeptidase catalytic domain-like"/>
    <property type="match status" value="1"/>
</dbReference>